<feature type="compositionally biased region" description="Low complexity" evidence="1">
    <location>
        <begin position="588"/>
        <end position="610"/>
    </location>
</feature>
<feature type="compositionally biased region" description="Polar residues" evidence="1">
    <location>
        <begin position="49"/>
        <end position="71"/>
    </location>
</feature>
<name>A0A8J4GNA0_9CHLO</name>
<keyword evidence="5" id="KW-1185">Reference proteome</keyword>
<feature type="compositionally biased region" description="Gly residues" evidence="1">
    <location>
        <begin position="462"/>
        <end position="480"/>
    </location>
</feature>
<feature type="region of interest" description="Disordered" evidence="1">
    <location>
        <begin position="853"/>
        <end position="909"/>
    </location>
</feature>
<sequence>MGPLTLAVDIDVLLSSGSIADVTSSIAGPQPSFSYSVGERPSSAAALPTTKSSGSLSPVTPQPTSNGNSFQTRHVWMRPGVRRFLLAIQPHFHPVLLVRRRCSNRRCSCIGRSVRSASTSGGVSDNSPGGVGVDGTAALTDHRERDVGGCGAALLAAALPYIDPDGQFFGQRVVLIQEQPRPRTAQPRMARVSCPEGAQLTAAKSAVVAAAAAATAAAAARATPALSDASAPPLPLSPSMAAAAMMAVSDMAFPVPQVSDLAALPAMLGEPPSAILIVTVAERSLFGSGLAEQVVQCQPYRKEYGKYDDLLDCLASVVSELLVEPSVSQGLLRLGLLHAKLQPSPMMQALHAQAALRQAAAAQQQQQQQHQQHQQHQQRQRVQVKASAGSLGAQVQGIPSEDGPERLQSKGLQQPTQQAQQPQKQKHAAAAARVRKSSSAVSAKPKRPSQKADSSRRDSDDCGGGGGEERGSGGGGGRSGAGIPASPSASPLPPIPELPLLEVGSEWHDPVVAEEEDYNEATATAAPASTVLAPEPLPCDRSSGGTSCSSNCISGAHDQAPGPSHQSRSISSPPTLCCTTPDSASIGNRPSRSSAGSNSSGSSNSNSASPATVAAPLPPHGGRRMAWDDVSSRPTEGPDVGQSAANGKQILSKTSQSYCAGGGDSSGGVFSRARAGGGSGGELGWRPSSFPAATKPRVTRHVSDCVSLLEPNNMAAGFGAVEAPLSSPLGAAANAVAAATSRLFARILGGRRQRRCRPSEVGSDGDNSTSAGAMAAAVSVTGAGRSAIKATPASSSTLGVAADGSVHSKAAVQQVRSVSASAAEASLLTTSLGGRATAAAAASRPAPHAISSEILLEPGTATNPVSPSGAMPSPSPSARTTPATSRPTPMTSPATADATISSLSQSQPQLQMQMQALAVPGNSYTTRRPLLRTSLPGSALDDLVDFPVDLHEQHLQQERWTAPLHGLPSDTMSAIDPGYKPETVEVRLAAPGPLGHKPVEVLGDGKQLELATDDPRRTEQEEAHDGLVSILDATGRGVPTTTGGWH</sequence>
<dbReference type="AlphaFoldDB" id="A0A8J4GNA0"/>
<comment type="caution">
    <text evidence="3">The sequence shown here is derived from an EMBL/GenBank/DDBJ whole genome shotgun (WGS) entry which is preliminary data.</text>
</comment>
<evidence type="ECO:0000313" key="5">
    <source>
        <dbReference type="Proteomes" id="UP000747110"/>
    </source>
</evidence>
<dbReference type="Proteomes" id="UP000722791">
    <property type="component" value="Unassembled WGS sequence"/>
</dbReference>
<feature type="compositionally biased region" description="Polar residues" evidence="1">
    <location>
        <begin position="643"/>
        <end position="658"/>
    </location>
</feature>
<evidence type="ECO:0000313" key="4">
    <source>
        <dbReference type="Proteomes" id="UP000722791"/>
    </source>
</evidence>
<proteinExistence type="predicted"/>
<feature type="compositionally biased region" description="Polar residues" evidence="1">
    <location>
        <begin position="564"/>
        <end position="586"/>
    </location>
</feature>
<feature type="region of interest" description="Disordered" evidence="1">
    <location>
        <begin position="361"/>
        <end position="693"/>
    </location>
</feature>
<dbReference type="Proteomes" id="UP000747110">
    <property type="component" value="Unassembled WGS sequence"/>
</dbReference>
<dbReference type="EMBL" id="BNCP01000038">
    <property type="protein sequence ID" value="GIL87026.1"/>
    <property type="molecule type" value="Genomic_DNA"/>
</dbReference>
<accession>A0A8J4GNA0</accession>
<dbReference type="OrthoDB" id="552761at2759"/>
<protein>
    <submittedName>
        <fullName evidence="3">Uncharacterized protein</fullName>
    </submittedName>
</protein>
<feature type="compositionally biased region" description="Low complexity" evidence="1">
    <location>
        <begin position="361"/>
        <end position="377"/>
    </location>
</feature>
<dbReference type="EMBL" id="BNCQ01000035">
    <property type="protein sequence ID" value="GIM10565.1"/>
    <property type="molecule type" value="Genomic_DNA"/>
</dbReference>
<reference evidence="3" key="1">
    <citation type="journal article" date="2021" name="Proc. Natl. Acad. Sci. U.S.A.">
        <title>Three genomes in the algal genus Volvox reveal the fate of a haploid sex-determining region after a transition to homothallism.</title>
        <authorList>
            <person name="Yamamoto K."/>
            <person name="Hamaji T."/>
            <person name="Kawai-Toyooka H."/>
            <person name="Matsuzaki R."/>
            <person name="Takahashi F."/>
            <person name="Nishimura Y."/>
            <person name="Kawachi M."/>
            <person name="Noguchi H."/>
            <person name="Minakuchi Y."/>
            <person name="Umen J.G."/>
            <person name="Toyoda A."/>
            <person name="Nozaki H."/>
        </authorList>
    </citation>
    <scope>NUCLEOTIDE SEQUENCE</scope>
    <source>
        <strain evidence="3">NIES-3785</strain>
        <strain evidence="2">NIES-3786</strain>
    </source>
</reference>
<feature type="compositionally biased region" description="Polar residues" evidence="1">
    <location>
        <begin position="543"/>
        <end position="553"/>
    </location>
</feature>
<organism evidence="3 4">
    <name type="scientific">Volvox reticuliferus</name>
    <dbReference type="NCBI Taxonomy" id="1737510"/>
    <lineage>
        <taxon>Eukaryota</taxon>
        <taxon>Viridiplantae</taxon>
        <taxon>Chlorophyta</taxon>
        <taxon>core chlorophytes</taxon>
        <taxon>Chlorophyceae</taxon>
        <taxon>CS clade</taxon>
        <taxon>Chlamydomonadales</taxon>
        <taxon>Volvocaceae</taxon>
        <taxon>Volvox</taxon>
    </lineage>
</organism>
<evidence type="ECO:0000313" key="3">
    <source>
        <dbReference type="EMBL" id="GIM10565.1"/>
    </source>
</evidence>
<gene>
    <name evidence="2" type="ORF">Vretifemale_15191</name>
    <name evidence="3" type="ORF">Vretimale_14217</name>
</gene>
<feature type="region of interest" description="Disordered" evidence="1">
    <location>
        <begin position="34"/>
        <end position="71"/>
    </location>
</feature>
<feature type="compositionally biased region" description="Low complexity" evidence="1">
    <location>
        <begin position="413"/>
        <end position="443"/>
    </location>
</feature>
<evidence type="ECO:0000313" key="2">
    <source>
        <dbReference type="EMBL" id="GIL87026.1"/>
    </source>
</evidence>
<evidence type="ECO:0000256" key="1">
    <source>
        <dbReference type="SAM" id="MobiDB-lite"/>
    </source>
</evidence>
<feature type="compositionally biased region" description="Low complexity" evidence="1">
    <location>
        <begin position="864"/>
        <end position="909"/>
    </location>
</feature>